<dbReference type="Pfam" id="PF13639">
    <property type="entry name" value="zf-RING_2"/>
    <property type="match status" value="1"/>
</dbReference>
<evidence type="ECO:0000259" key="8">
    <source>
        <dbReference type="PROSITE" id="PS50089"/>
    </source>
</evidence>
<dbReference type="Gramene" id="Manes.03G129300.15.v8.1">
    <property type="protein sequence ID" value="Manes.03G129300.15.v8.1.CDS"/>
    <property type="gene ID" value="Manes.03G129300.v8.1"/>
</dbReference>
<keyword evidence="10" id="KW-1185">Reference proteome</keyword>
<dbReference type="Gene3D" id="3.30.40.10">
    <property type="entry name" value="Zinc/RING finger domain, C3HC4 (zinc finger)"/>
    <property type="match status" value="1"/>
</dbReference>
<keyword evidence="4" id="KW-0862">Zinc</keyword>
<evidence type="ECO:0000313" key="10">
    <source>
        <dbReference type="Proteomes" id="UP000091857"/>
    </source>
</evidence>
<comment type="subcellular location">
    <subcellularLocation>
        <location evidence="1">Membrane</location>
    </subcellularLocation>
</comment>
<dbReference type="PANTHER" id="PTHR46151">
    <property type="entry name" value="NEP1-INTERACTING PROTEIN-LIKE 2"/>
    <property type="match status" value="1"/>
</dbReference>
<organism evidence="9 10">
    <name type="scientific">Manihot esculenta</name>
    <name type="common">Cassava</name>
    <name type="synonym">Jatropha manihot</name>
    <dbReference type="NCBI Taxonomy" id="3983"/>
    <lineage>
        <taxon>Eukaryota</taxon>
        <taxon>Viridiplantae</taxon>
        <taxon>Streptophyta</taxon>
        <taxon>Embryophyta</taxon>
        <taxon>Tracheophyta</taxon>
        <taxon>Spermatophyta</taxon>
        <taxon>Magnoliopsida</taxon>
        <taxon>eudicotyledons</taxon>
        <taxon>Gunneridae</taxon>
        <taxon>Pentapetalae</taxon>
        <taxon>rosids</taxon>
        <taxon>fabids</taxon>
        <taxon>Malpighiales</taxon>
        <taxon>Euphorbiaceae</taxon>
        <taxon>Crotonoideae</taxon>
        <taxon>Manihoteae</taxon>
        <taxon>Manihot</taxon>
    </lineage>
</organism>
<dbReference type="SUPFAM" id="SSF57850">
    <property type="entry name" value="RING/U-box"/>
    <property type="match status" value="1"/>
</dbReference>
<protein>
    <recommendedName>
        <fullName evidence="8">RING-type domain-containing protein</fullName>
    </recommendedName>
</protein>
<dbReference type="InterPro" id="IPR001841">
    <property type="entry name" value="Znf_RING"/>
</dbReference>
<dbReference type="Gramene" id="Manes.03G129300.3.v8.1">
    <property type="protein sequence ID" value="Manes.03G129300.3.v8.1.CDS"/>
    <property type="gene ID" value="Manes.03G129300.v8.1"/>
</dbReference>
<gene>
    <name evidence="9" type="ORF">MANES_03G129300</name>
</gene>
<evidence type="ECO:0000256" key="5">
    <source>
        <dbReference type="ARBA" id="ARBA00023136"/>
    </source>
</evidence>
<dbReference type="Proteomes" id="UP000091857">
    <property type="component" value="Chromosome 3"/>
</dbReference>
<evidence type="ECO:0000256" key="6">
    <source>
        <dbReference type="PROSITE-ProRule" id="PRU00175"/>
    </source>
</evidence>
<evidence type="ECO:0000313" key="9">
    <source>
        <dbReference type="EMBL" id="OAY55124.1"/>
    </source>
</evidence>
<feature type="transmembrane region" description="Helical" evidence="7">
    <location>
        <begin position="43"/>
        <end position="63"/>
    </location>
</feature>
<keyword evidence="2" id="KW-0479">Metal-binding</keyword>
<reference evidence="9 10" key="1">
    <citation type="submission" date="2016-02" db="EMBL/GenBank/DDBJ databases">
        <title>WGS assembly of Manihot esculenta.</title>
        <authorList>
            <person name="Bredeson J.V."/>
            <person name="Prochnik S.E."/>
            <person name="Lyons J.B."/>
            <person name="Schmutz J."/>
            <person name="Grimwood J."/>
            <person name="Vrebalov J."/>
            <person name="Bart R.S."/>
            <person name="Amuge T."/>
            <person name="Ferguson M.E."/>
            <person name="Green R."/>
            <person name="Putnam N."/>
            <person name="Stites J."/>
            <person name="Rounsley S."/>
            <person name="Rokhsar D.S."/>
        </authorList>
    </citation>
    <scope>NUCLEOTIDE SEQUENCE [LARGE SCALE GENOMIC DNA]</scope>
    <source>
        <strain evidence="10">cv. AM560-2</strain>
        <tissue evidence="9">Leaf</tissue>
    </source>
</reference>
<evidence type="ECO:0000256" key="4">
    <source>
        <dbReference type="ARBA" id="ARBA00022833"/>
    </source>
</evidence>
<dbReference type="OrthoDB" id="8062037at2759"/>
<dbReference type="SMART" id="SM00184">
    <property type="entry name" value="RING"/>
    <property type="match status" value="1"/>
</dbReference>
<dbReference type="PROSITE" id="PS50089">
    <property type="entry name" value="ZF_RING_2"/>
    <property type="match status" value="1"/>
</dbReference>
<evidence type="ECO:0000256" key="1">
    <source>
        <dbReference type="ARBA" id="ARBA00004370"/>
    </source>
</evidence>
<feature type="domain" description="RING-type" evidence="8">
    <location>
        <begin position="177"/>
        <end position="219"/>
    </location>
</feature>
<dbReference type="Gramene" id="Manes.03G129300.14.v8.1">
    <property type="protein sequence ID" value="Manes.03G129300.14.v8.1.CDS"/>
    <property type="gene ID" value="Manes.03G129300.v8.1"/>
</dbReference>
<dbReference type="InterPro" id="IPR013083">
    <property type="entry name" value="Znf_RING/FYVE/PHD"/>
</dbReference>
<dbReference type="Gramene" id="Manes.03G129300.4.v8.1">
    <property type="protein sequence ID" value="Manes.03G129300.4.v8.1.CDS"/>
    <property type="gene ID" value="Manes.03G129300.v8.1"/>
</dbReference>
<evidence type="ECO:0000256" key="7">
    <source>
        <dbReference type="SAM" id="Phobius"/>
    </source>
</evidence>
<keyword evidence="3 6" id="KW-0863">Zinc-finger</keyword>
<feature type="transmembrane region" description="Helical" evidence="7">
    <location>
        <begin position="20"/>
        <end position="37"/>
    </location>
</feature>
<evidence type="ECO:0000256" key="3">
    <source>
        <dbReference type="ARBA" id="ARBA00022771"/>
    </source>
</evidence>
<keyword evidence="7" id="KW-0812">Transmembrane</keyword>
<dbReference type="PANTHER" id="PTHR46151:SF12">
    <property type="entry name" value="RING_U-BOX SUPERFAMILY PROTEIN"/>
    <property type="match status" value="1"/>
</dbReference>
<dbReference type="GO" id="GO:0016020">
    <property type="term" value="C:membrane"/>
    <property type="evidence" value="ECO:0007669"/>
    <property type="project" value="UniProtKB-SubCell"/>
</dbReference>
<dbReference type="AlphaFoldDB" id="A0A251LQQ4"/>
<name>A0A251LQQ4_MANES</name>
<dbReference type="GO" id="GO:0008270">
    <property type="term" value="F:zinc ion binding"/>
    <property type="evidence" value="ECO:0007669"/>
    <property type="project" value="UniProtKB-KW"/>
</dbReference>
<keyword evidence="7" id="KW-1133">Transmembrane helix</keyword>
<keyword evidence="5 7" id="KW-0472">Membrane</keyword>
<accession>A0A251LQQ4</accession>
<sequence>MADRWFTGMVKALLRCQEAVSLWVLAAMEGFVTGIFIGVMKKVIFAAFTCIFALGGAAVGTVIGAMKGQTTETGFFRGSGIGAVSGAITAFQLLESAADGEPLSKVALFYSLMNGKVFMEWVSLAVLKAYQWQISELETTDREITEIYDTSGNGGLSKNCIQKLPQLEFQSNHQFCCSICLQDLKDGDWIRELPNCGHLFHMDCIDKWLCRNGSCPMCRIFACNDSCILHM</sequence>
<evidence type="ECO:0000256" key="2">
    <source>
        <dbReference type="ARBA" id="ARBA00022723"/>
    </source>
</evidence>
<dbReference type="EMBL" id="CM004389">
    <property type="protein sequence ID" value="OAY55122.1"/>
    <property type="molecule type" value="Genomic_DNA"/>
</dbReference>
<dbReference type="EMBL" id="CM004389">
    <property type="protein sequence ID" value="OAY55124.1"/>
    <property type="molecule type" value="Genomic_DNA"/>
</dbReference>
<proteinExistence type="predicted"/>